<sequence length="44" mass="5184">MTERSILYLRLAYITVHKFGAINFELDWVMCWTSIGNIIPIHCN</sequence>
<name>A0A0E9XVC8_ANGAN</name>
<proteinExistence type="predicted"/>
<reference evidence="1" key="2">
    <citation type="journal article" date="2015" name="Fish Shellfish Immunol.">
        <title>Early steps in the European eel (Anguilla anguilla)-Vibrio vulnificus interaction in the gills: Role of the RtxA13 toxin.</title>
        <authorList>
            <person name="Callol A."/>
            <person name="Pajuelo D."/>
            <person name="Ebbesson L."/>
            <person name="Teles M."/>
            <person name="MacKenzie S."/>
            <person name="Amaro C."/>
        </authorList>
    </citation>
    <scope>NUCLEOTIDE SEQUENCE</scope>
</reference>
<protein>
    <submittedName>
        <fullName evidence="1">Uncharacterized protein</fullName>
    </submittedName>
</protein>
<reference evidence="1" key="1">
    <citation type="submission" date="2014-11" db="EMBL/GenBank/DDBJ databases">
        <authorList>
            <person name="Amaro Gonzalez C."/>
        </authorList>
    </citation>
    <scope>NUCLEOTIDE SEQUENCE</scope>
</reference>
<accession>A0A0E9XVC8</accession>
<dbReference type="EMBL" id="GBXM01002787">
    <property type="protein sequence ID" value="JAI05791.1"/>
    <property type="molecule type" value="Transcribed_RNA"/>
</dbReference>
<organism evidence="1">
    <name type="scientific">Anguilla anguilla</name>
    <name type="common">European freshwater eel</name>
    <name type="synonym">Muraena anguilla</name>
    <dbReference type="NCBI Taxonomy" id="7936"/>
    <lineage>
        <taxon>Eukaryota</taxon>
        <taxon>Metazoa</taxon>
        <taxon>Chordata</taxon>
        <taxon>Craniata</taxon>
        <taxon>Vertebrata</taxon>
        <taxon>Euteleostomi</taxon>
        <taxon>Actinopterygii</taxon>
        <taxon>Neopterygii</taxon>
        <taxon>Teleostei</taxon>
        <taxon>Anguilliformes</taxon>
        <taxon>Anguillidae</taxon>
        <taxon>Anguilla</taxon>
    </lineage>
</organism>
<evidence type="ECO:0000313" key="1">
    <source>
        <dbReference type="EMBL" id="JAI05791.1"/>
    </source>
</evidence>
<dbReference type="AlphaFoldDB" id="A0A0E9XVC8"/>